<dbReference type="EMBL" id="GL733042">
    <property type="protein sequence ID" value="EFX63548.1"/>
    <property type="molecule type" value="Genomic_DNA"/>
</dbReference>
<keyword evidence="2" id="KW-0732">Signal</keyword>
<keyword evidence="1" id="KW-0472">Membrane</keyword>
<name>E9HXH6_DAPPU</name>
<feature type="transmembrane region" description="Helical" evidence="1">
    <location>
        <begin position="644"/>
        <end position="664"/>
    </location>
</feature>
<sequence>MDCKIALGLLSSVLFVTSVSSINITICDCNKPKTIGLLDAELPSYCQESIAETPVIKKYTFFIKEEPHAHWDGFVCRTWIKTKKIEGFFFGGYDTTFTTSSRPMAEKECWEMVQYHRCFENGMEGAQDSFAFTASPVGEGAWMQTKEYGIINCLLQRITLRKDCLNCPISSPYGILTNKSDVSFVRHHNSIIVWDASKANISDQCRLKELKNGTGLVTKVDASSFKLVDNTAQLEFFYHENLENICKRPLRKLKNLDAAYLHIIAQNWSHVYNVETKICLDINMQNAPCDGQKPHEFILIGNEIAINNKELGLVHANCIAPAALYALSTILATVLPKRKESIPTDKPKPTYFHVKSSQCRQKFNFRWNSETLEITGMVDGREGCLTAKVGLQPSLTDCNQEKSQKWIFGHPNIPIKRKMNDGQPLLLQHHQYMEHQAIVSENVLEKEIKKIYCGNLQVRRYTLMLLAEQNGLLAARANNLPMCQRLKMYGDYFLVQQCKLDNISIGMEKTKCGPEPKLKNYTIGKDGFSLHPFEECFWANSFINLNGKLYMWKDSEWSAIQPTAHLSTLKLTSKFTELEDNEAQYLLNSHDILERPEYEQINAVNEIVNKIHESNTRSLSAILVNEKEESRFWSFSSWAAKIKASFITVVSVVILAICVIFLLWKYKSRIGGLQDILTHFAVGVQERRRRQNNVLTE</sequence>
<reference evidence="3 4" key="1">
    <citation type="journal article" date="2011" name="Science">
        <title>The ecoresponsive genome of Daphnia pulex.</title>
        <authorList>
            <person name="Colbourne J.K."/>
            <person name="Pfrender M.E."/>
            <person name="Gilbert D."/>
            <person name="Thomas W.K."/>
            <person name="Tucker A."/>
            <person name="Oakley T.H."/>
            <person name="Tokishita S."/>
            <person name="Aerts A."/>
            <person name="Arnold G.J."/>
            <person name="Basu M.K."/>
            <person name="Bauer D.J."/>
            <person name="Caceres C.E."/>
            <person name="Carmel L."/>
            <person name="Casola C."/>
            <person name="Choi J.H."/>
            <person name="Detter J.C."/>
            <person name="Dong Q."/>
            <person name="Dusheyko S."/>
            <person name="Eads B.D."/>
            <person name="Frohlich T."/>
            <person name="Geiler-Samerotte K.A."/>
            <person name="Gerlach D."/>
            <person name="Hatcher P."/>
            <person name="Jogdeo S."/>
            <person name="Krijgsveld J."/>
            <person name="Kriventseva E.V."/>
            <person name="Kultz D."/>
            <person name="Laforsch C."/>
            <person name="Lindquist E."/>
            <person name="Lopez J."/>
            <person name="Manak J.R."/>
            <person name="Muller J."/>
            <person name="Pangilinan J."/>
            <person name="Patwardhan R.P."/>
            <person name="Pitluck S."/>
            <person name="Pritham E.J."/>
            <person name="Rechtsteiner A."/>
            <person name="Rho M."/>
            <person name="Rogozin I.B."/>
            <person name="Sakarya O."/>
            <person name="Salamov A."/>
            <person name="Schaack S."/>
            <person name="Shapiro H."/>
            <person name="Shiga Y."/>
            <person name="Skalitzky C."/>
            <person name="Smith Z."/>
            <person name="Souvorov A."/>
            <person name="Sung W."/>
            <person name="Tang Z."/>
            <person name="Tsuchiya D."/>
            <person name="Tu H."/>
            <person name="Vos H."/>
            <person name="Wang M."/>
            <person name="Wolf Y.I."/>
            <person name="Yamagata H."/>
            <person name="Yamada T."/>
            <person name="Ye Y."/>
            <person name="Shaw J.R."/>
            <person name="Andrews J."/>
            <person name="Crease T.J."/>
            <person name="Tang H."/>
            <person name="Lucas S.M."/>
            <person name="Robertson H.M."/>
            <person name="Bork P."/>
            <person name="Koonin E.V."/>
            <person name="Zdobnov E.M."/>
            <person name="Grigoriev I.V."/>
            <person name="Lynch M."/>
            <person name="Boore J.L."/>
        </authorList>
    </citation>
    <scope>NUCLEOTIDE SEQUENCE [LARGE SCALE GENOMIC DNA]</scope>
</reference>
<dbReference type="SUPFAM" id="SSF50370">
    <property type="entry name" value="Ricin B-like lectins"/>
    <property type="match status" value="1"/>
</dbReference>
<keyword evidence="1" id="KW-1133">Transmembrane helix</keyword>
<dbReference type="PhylomeDB" id="E9HXH6"/>
<dbReference type="InParanoid" id="E9HXH6"/>
<dbReference type="InterPro" id="IPR035992">
    <property type="entry name" value="Ricin_B-like_lectins"/>
</dbReference>
<dbReference type="PANTHER" id="PTHR16021:SF23">
    <property type="entry name" value="FI18411P1-RELATED"/>
    <property type="match status" value="1"/>
</dbReference>
<dbReference type="KEGG" id="dpx:DAPPUDRAFT_119118"/>
<dbReference type="InterPro" id="IPR052660">
    <property type="entry name" value="Erythrocyte_Invasion_ImmMod"/>
</dbReference>
<evidence type="ECO:0000256" key="1">
    <source>
        <dbReference type="SAM" id="Phobius"/>
    </source>
</evidence>
<dbReference type="PANTHER" id="PTHR16021">
    <property type="entry name" value="MANSC DOMAIN CONTAINING PROTEIN 1"/>
    <property type="match status" value="1"/>
</dbReference>
<proteinExistence type="predicted"/>
<protein>
    <recommendedName>
        <fullName evidence="5">Ricin B lectin domain-containing protein</fullName>
    </recommendedName>
</protein>
<evidence type="ECO:0000313" key="3">
    <source>
        <dbReference type="EMBL" id="EFX63548.1"/>
    </source>
</evidence>
<dbReference type="HOGENOM" id="CLU_019667_1_0_1"/>
<keyword evidence="1" id="KW-0812">Transmembrane</keyword>
<dbReference type="AlphaFoldDB" id="E9HXH6"/>
<accession>E9HXH6</accession>
<keyword evidence="4" id="KW-1185">Reference proteome</keyword>
<evidence type="ECO:0000313" key="4">
    <source>
        <dbReference type="Proteomes" id="UP000000305"/>
    </source>
</evidence>
<dbReference type="Proteomes" id="UP000000305">
    <property type="component" value="Unassembled WGS sequence"/>
</dbReference>
<evidence type="ECO:0000256" key="2">
    <source>
        <dbReference type="SAM" id="SignalP"/>
    </source>
</evidence>
<gene>
    <name evidence="3" type="ORF">DAPPUDRAFT_119118</name>
</gene>
<feature type="signal peptide" evidence="2">
    <location>
        <begin position="1"/>
        <end position="21"/>
    </location>
</feature>
<organism evidence="3 4">
    <name type="scientific">Daphnia pulex</name>
    <name type="common">Water flea</name>
    <dbReference type="NCBI Taxonomy" id="6669"/>
    <lineage>
        <taxon>Eukaryota</taxon>
        <taxon>Metazoa</taxon>
        <taxon>Ecdysozoa</taxon>
        <taxon>Arthropoda</taxon>
        <taxon>Crustacea</taxon>
        <taxon>Branchiopoda</taxon>
        <taxon>Diplostraca</taxon>
        <taxon>Cladocera</taxon>
        <taxon>Anomopoda</taxon>
        <taxon>Daphniidae</taxon>
        <taxon>Daphnia</taxon>
    </lineage>
</organism>
<feature type="chain" id="PRO_5003242013" description="Ricin B lectin domain-containing protein" evidence="2">
    <location>
        <begin position="22"/>
        <end position="697"/>
    </location>
</feature>
<evidence type="ECO:0008006" key="5">
    <source>
        <dbReference type="Google" id="ProtNLM"/>
    </source>
</evidence>